<comment type="caution">
    <text evidence="8">The sequence shown here is derived from an EMBL/GenBank/DDBJ whole genome shotgun (WGS) entry which is preliminary data.</text>
</comment>
<organism evidence="8">
    <name type="scientific">Cladocopium goreaui</name>
    <dbReference type="NCBI Taxonomy" id="2562237"/>
    <lineage>
        <taxon>Eukaryota</taxon>
        <taxon>Sar</taxon>
        <taxon>Alveolata</taxon>
        <taxon>Dinophyceae</taxon>
        <taxon>Suessiales</taxon>
        <taxon>Symbiodiniaceae</taxon>
        <taxon>Cladocopium</taxon>
    </lineage>
</organism>
<keyword evidence="5" id="KW-0539">Nucleus</keyword>
<name>A0A9P1D050_9DINO</name>
<accession>A0A9P1D050</accession>
<evidence type="ECO:0000256" key="2">
    <source>
        <dbReference type="ARBA" id="ARBA00022723"/>
    </source>
</evidence>
<dbReference type="GO" id="GO:0005634">
    <property type="term" value="C:nucleus"/>
    <property type="evidence" value="ECO:0007669"/>
    <property type="project" value="UniProtKB-SubCell"/>
</dbReference>
<dbReference type="Proteomes" id="UP001152797">
    <property type="component" value="Unassembled WGS sequence"/>
</dbReference>
<evidence type="ECO:0000313" key="10">
    <source>
        <dbReference type="Proteomes" id="UP001152797"/>
    </source>
</evidence>
<comment type="subcellular location">
    <subcellularLocation>
        <location evidence="1">Nucleus</location>
    </subcellularLocation>
</comment>
<evidence type="ECO:0000313" key="9">
    <source>
        <dbReference type="EMBL" id="CAL4786803.1"/>
    </source>
</evidence>
<feature type="compositionally biased region" description="Low complexity" evidence="6">
    <location>
        <begin position="1057"/>
        <end position="1070"/>
    </location>
</feature>
<proteinExistence type="predicted"/>
<dbReference type="OrthoDB" id="416877at2759"/>
<dbReference type="GO" id="GO:0003677">
    <property type="term" value="F:DNA binding"/>
    <property type="evidence" value="ECO:0007669"/>
    <property type="project" value="InterPro"/>
</dbReference>
<keyword evidence="10" id="KW-1185">Reference proteome</keyword>
<dbReference type="InterPro" id="IPR001510">
    <property type="entry name" value="Znf_PARP"/>
</dbReference>
<feature type="region of interest" description="Disordered" evidence="6">
    <location>
        <begin position="1011"/>
        <end position="1034"/>
    </location>
</feature>
<dbReference type="SUPFAM" id="SSF57716">
    <property type="entry name" value="Glucocorticoid receptor-like (DNA-binding domain)"/>
    <property type="match status" value="1"/>
</dbReference>
<dbReference type="AlphaFoldDB" id="A0A9P1D050"/>
<dbReference type="EMBL" id="CAMXCT020002640">
    <property type="protein sequence ID" value="CAL1152866.1"/>
    <property type="molecule type" value="Genomic_DNA"/>
</dbReference>
<feature type="region of interest" description="Disordered" evidence="6">
    <location>
        <begin position="1"/>
        <end position="55"/>
    </location>
</feature>
<evidence type="ECO:0000256" key="3">
    <source>
        <dbReference type="ARBA" id="ARBA00022771"/>
    </source>
</evidence>
<dbReference type="GO" id="GO:0008270">
    <property type="term" value="F:zinc ion binding"/>
    <property type="evidence" value="ECO:0007669"/>
    <property type="project" value="UniProtKB-KW"/>
</dbReference>
<feature type="region of interest" description="Disordered" evidence="6">
    <location>
        <begin position="1051"/>
        <end position="1093"/>
    </location>
</feature>
<dbReference type="Gene3D" id="3.30.1740.10">
    <property type="entry name" value="Zinc finger, PARP-type"/>
    <property type="match status" value="1"/>
</dbReference>
<gene>
    <name evidence="8" type="ORF">C1SCF055_LOCUS25683</name>
</gene>
<evidence type="ECO:0000256" key="4">
    <source>
        <dbReference type="ARBA" id="ARBA00022833"/>
    </source>
</evidence>
<evidence type="ECO:0000256" key="1">
    <source>
        <dbReference type="ARBA" id="ARBA00004123"/>
    </source>
</evidence>
<feature type="compositionally biased region" description="Polar residues" evidence="6">
    <location>
        <begin position="1021"/>
        <end position="1034"/>
    </location>
</feature>
<keyword evidence="2" id="KW-0479">Metal-binding</keyword>
<dbReference type="InterPro" id="IPR036957">
    <property type="entry name" value="Znf_PARP_sf"/>
</dbReference>
<feature type="domain" description="PARP-type" evidence="7">
    <location>
        <begin position="1146"/>
        <end position="1216"/>
    </location>
</feature>
<evidence type="ECO:0000256" key="6">
    <source>
        <dbReference type="SAM" id="MobiDB-lite"/>
    </source>
</evidence>
<feature type="compositionally biased region" description="Low complexity" evidence="6">
    <location>
        <begin position="14"/>
        <end position="33"/>
    </location>
</feature>
<reference evidence="9 10" key="2">
    <citation type="submission" date="2024-05" db="EMBL/GenBank/DDBJ databases">
        <authorList>
            <person name="Chen Y."/>
            <person name="Shah S."/>
            <person name="Dougan E. K."/>
            <person name="Thang M."/>
            <person name="Chan C."/>
        </authorList>
    </citation>
    <scope>NUCLEOTIDE SEQUENCE [LARGE SCALE GENOMIC DNA]</scope>
</reference>
<feature type="compositionally biased region" description="Basic and acidic residues" evidence="6">
    <location>
        <begin position="1082"/>
        <end position="1093"/>
    </location>
</feature>
<protein>
    <submittedName>
        <fullName evidence="9">E3 ubiquitin-protein ligase HERC1</fullName>
    </submittedName>
</protein>
<feature type="region of interest" description="Disordered" evidence="6">
    <location>
        <begin position="1098"/>
        <end position="1117"/>
    </location>
</feature>
<evidence type="ECO:0000313" key="8">
    <source>
        <dbReference type="EMBL" id="CAI3999491.1"/>
    </source>
</evidence>
<dbReference type="PROSITE" id="PS50064">
    <property type="entry name" value="ZF_PARP_2"/>
    <property type="match status" value="1"/>
</dbReference>
<dbReference type="EMBL" id="CAMXCT030002640">
    <property type="protein sequence ID" value="CAL4786803.1"/>
    <property type="molecule type" value="Genomic_DNA"/>
</dbReference>
<sequence length="1223" mass="138537">MSFLDLACQSNSAVSDSDSSSDSSSGDSRSGSVDESEDSDSQGSQSGDEGEELRKLKRRLQTEKARAQSQLNAARRRRQKAADLDFPVHAADSYKKDLTADTELTKPGHFLKKFRFRRLRLLWSFFNSFIQAIIACFYDSRAKVRHVINVSVVDDTNMKLACPYKSTGRSRVSRVMSVMNNVQTVIFNIDTSGGNDQPPAGFAPDDCQAARNVATSHRTFLVHTPMVPLERANTWGLAREFCSWIFIWLGAMGERWFRFTNFASEMRDAVGQYIPVQVLVVCWDSLKTNMAVLKGLRYASHLKHQEGPPGNGNLYPLLSIRCSLHQITLCRKPLLFQWKGHWSAIVRLAHLFEAHSFRRQFQRCLLKIISSSFFVIPVIEMPNDSKAWQDERNRSSGLLNEDPSYKASRLSAYHELFKYDNGDPSSLHIAHYCLGTCCSGKTLLEKKKHALIQVAKGYFNLFGHGFAVPLTYRWLKAHPALQYVKEGTLLHNLLPRILEQIAQADPSDKDTEDELTRLFSEDIGPVGGDPDDQDWETRLLQVHNTDDLSPAEISQKRKQMTFAAFRQDDFASKSILMEYLMSPLVAGMDEMEAFVGSIVVMGEIWRRFVFERQCFPFKLWDLLGTNTDEEFLQMYRRFQDLKVQCPRCCDIEFSHPVLNMIPRSDDPLDRATLTKLDSLRALLVDLATYAPLSSDITECLHGFTQSKCHRFRGCKPTDDVAQELTLWASIVSGYQKFWEHVWSKFGDYKLNYRLHRYDKVGANQSSSKEASKETKYKKGEKEKYSAEASVETGLRREAAKQCFPSNKNQPAPLGGAAWDACADLGLKAQKKISKSRVVETYRQFQQAPDWAIWNGGIASSEGCLELDRINLTLKDDELLDKWMFAVKVGRERRNFILGPAILKPRLQVLLEVTVGPENQVFFCDSVSKCMSWLTSHQIFQTILQKCGPLSALTVRVFEYDFPVIGSLLNARCFPESAVSHVLTSSAPRKANKRKNCSLPFGMTYQKPKRRRIVGAAKSKASRPSSTLQDEQGTNTSSLMETLLSNFGHQSEFKDNISDTPSSSSDTSSSDFDSEGEELPADPVRKEEENQTRRVLEEHAELESHPEASAGPSSKDVPVASLHRAKTQCNPHIGLVEISFQVHGRLAVCKGCNDKIEKKSIRLGYAYSLKKFHSYTHLSCFTNYLSNQRGDPEQARNFIFSWLQSHPEIDQEARRQLSVLTRQL</sequence>
<evidence type="ECO:0000256" key="5">
    <source>
        <dbReference type="ARBA" id="ARBA00023242"/>
    </source>
</evidence>
<keyword evidence="3" id="KW-0863">Zinc-finger</keyword>
<evidence type="ECO:0000259" key="7">
    <source>
        <dbReference type="PROSITE" id="PS50064"/>
    </source>
</evidence>
<reference evidence="8" key="1">
    <citation type="submission" date="2022-10" db="EMBL/GenBank/DDBJ databases">
        <authorList>
            <person name="Chen Y."/>
            <person name="Dougan E. K."/>
            <person name="Chan C."/>
            <person name="Rhodes N."/>
            <person name="Thang M."/>
        </authorList>
    </citation>
    <scope>NUCLEOTIDE SEQUENCE</scope>
</reference>
<dbReference type="EMBL" id="CAMXCT010002640">
    <property type="protein sequence ID" value="CAI3999491.1"/>
    <property type="molecule type" value="Genomic_DNA"/>
</dbReference>
<keyword evidence="4" id="KW-0862">Zinc</keyword>